<dbReference type="VEuPathDB" id="FungiDB:SCODWIG_01687"/>
<dbReference type="AlphaFoldDB" id="A0A376B5F4"/>
<dbReference type="Gene3D" id="1.10.10.10">
    <property type="entry name" value="Winged helix-like DNA-binding domain superfamily/Winged helix DNA-binding domain"/>
    <property type="match status" value="1"/>
</dbReference>
<dbReference type="GO" id="GO:0061630">
    <property type="term" value="F:ubiquitin protein ligase activity"/>
    <property type="evidence" value="ECO:0007669"/>
    <property type="project" value="UniProtKB-EC"/>
</dbReference>
<evidence type="ECO:0000313" key="4">
    <source>
        <dbReference type="Proteomes" id="UP000262825"/>
    </source>
</evidence>
<dbReference type="GO" id="GO:0008270">
    <property type="term" value="F:zinc ion binding"/>
    <property type="evidence" value="ECO:0007669"/>
    <property type="project" value="UniProtKB-KW"/>
</dbReference>
<name>A0A376B5F4_9ASCO</name>
<dbReference type="Proteomes" id="UP000262825">
    <property type="component" value="Unassembled WGS sequence"/>
</dbReference>
<evidence type="ECO:0000256" key="1">
    <source>
        <dbReference type="RuleBase" id="RU368018"/>
    </source>
</evidence>
<keyword evidence="1" id="KW-0233">DNA recombination</keyword>
<keyword evidence="1" id="KW-0863">Zinc-finger</keyword>
<keyword evidence="1" id="KW-0227">DNA damage</keyword>
<dbReference type="InterPro" id="IPR036388">
    <property type="entry name" value="WH-like_DNA-bd_sf"/>
</dbReference>
<keyword evidence="1" id="KW-0808">Transferase</keyword>
<evidence type="ECO:0000313" key="3">
    <source>
        <dbReference type="EMBL" id="SSD59926.1"/>
    </source>
</evidence>
<proteinExistence type="inferred from homology"/>
<comment type="function">
    <text evidence="1">Acts in a DNA repair pathway for removal of UV-induced DNA damage that is distinct from classical nucleotide excision repair and in repair of ionizing radiation damage. Functions in homologous recombination repair of DNA double strand breaks and in recovery of stalled replication forks.</text>
</comment>
<keyword evidence="1" id="KW-0833">Ubl conjugation pathway</keyword>
<dbReference type="GO" id="GO:0000724">
    <property type="term" value="P:double-strand break repair via homologous recombination"/>
    <property type="evidence" value="ECO:0007669"/>
    <property type="project" value="TreeGrafter"/>
</dbReference>
<dbReference type="Pfam" id="PF07574">
    <property type="entry name" value="SMC_Nse1"/>
    <property type="match status" value="1"/>
</dbReference>
<dbReference type="PANTHER" id="PTHR20973">
    <property type="entry name" value="NON-SMC ELEMENT 1-RELATED"/>
    <property type="match status" value="1"/>
</dbReference>
<gene>
    <name evidence="3" type="ORF">SCODWIG_01687</name>
</gene>
<accession>A0A376B5F4</accession>
<comment type="subunit">
    <text evidence="1">Component of the Smc5-Smc6 complex.</text>
</comment>
<sequence>MNDSKTQLQHDILTYILSTNGIVHEPELLDVYAQLKKKELNEANVLKLQTKLDRLIALINESLHSMDYKIEKYRQYTPMALRTISSASIGSTIANDSTNDGSSTRDAIDLKKSNLFYVYTNLKLTQSSKLATFYKPTELEFVKYVFKKLMEPNELSSIKDLNLSNDKSVSYKQYIDKIIRLDHNNEEDGTSSIGSGTYTSFNKGSTSLIVGFRNSDMNVDSLKLSDLENILTRLCENKWLTQYGDGSYSLYIRSLVELKDYIKCFDNDDGSSETERSEEREGTEGEGEELNGNICNICQKIVYLGGIECSNCNSFYLDIDCLKQFLNRCHSSDQSVICSYCKHEFNDVNDIIYIL</sequence>
<dbReference type="GO" id="GO:0005634">
    <property type="term" value="C:nucleus"/>
    <property type="evidence" value="ECO:0007669"/>
    <property type="project" value="UniProtKB-SubCell"/>
</dbReference>
<keyword evidence="1" id="KW-0539">Nucleus</keyword>
<evidence type="ECO:0000256" key="2">
    <source>
        <dbReference type="SAM" id="MobiDB-lite"/>
    </source>
</evidence>
<dbReference type="GO" id="GO:0030915">
    <property type="term" value="C:Smc5-Smc6 complex"/>
    <property type="evidence" value="ECO:0007669"/>
    <property type="project" value="UniProtKB-UniRule"/>
</dbReference>
<comment type="similarity">
    <text evidence="1">Belongs to the NSE1 family.</text>
</comment>
<feature type="region of interest" description="Disordered" evidence="2">
    <location>
        <begin position="268"/>
        <end position="288"/>
    </location>
</feature>
<organism evidence="3 4">
    <name type="scientific">Saccharomycodes ludwigii</name>
    <dbReference type="NCBI Taxonomy" id="36035"/>
    <lineage>
        <taxon>Eukaryota</taxon>
        <taxon>Fungi</taxon>
        <taxon>Dikarya</taxon>
        <taxon>Ascomycota</taxon>
        <taxon>Saccharomycotina</taxon>
        <taxon>Saccharomycetes</taxon>
        <taxon>Saccharomycodales</taxon>
        <taxon>Saccharomycodaceae</taxon>
        <taxon>Saccharomycodes</taxon>
    </lineage>
</organism>
<dbReference type="EMBL" id="UFAJ01000232">
    <property type="protein sequence ID" value="SSD59926.1"/>
    <property type="molecule type" value="Genomic_DNA"/>
</dbReference>
<dbReference type="InterPro" id="IPR011513">
    <property type="entry name" value="Nse1"/>
</dbReference>
<comment type="catalytic activity">
    <reaction evidence="1">
        <text>S-ubiquitinyl-[E2 ubiquitin-conjugating enzyme]-L-cysteine + [acceptor protein]-L-lysine = [E2 ubiquitin-conjugating enzyme]-L-cysteine + N(6)-ubiquitinyl-[acceptor protein]-L-lysine.</text>
        <dbReference type="EC" id="2.3.2.27"/>
    </reaction>
</comment>
<feature type="compositionally biased region" description="Basic and acidic residues" evidence="2">
    <location>
        <begin position="273"/>
        <end position="283"/>
    </location>
</feature>
<keyword evidence="1" id="KW-0234">DNA repair</keyword>
<keyword evidence="4" id="KW-1185">Reference proteome</keyword>
<dbReference type="EC" id="2.3.2.27" evidence="1"/>
<reference evidence="4" key="1">
    <citation type="submission" date="2018-06" db="EMBL/GenBank/DDBJ databases">
        <authorList>
            <person name="Guldener U."/>
        </authorList>
    </citation>
    <scope>NUCLEOTIDE SEQUENCE [LARGE SCALE GENOMIC DNA]</scope>
    <source>
        <strain evidence="4">UTAD17</strain>
    </source>
</reference>
<keyword evidence="1" id="KW-0862">Zinc</keyword>
<protein>
    <recommendedName>
        <fullName evidence="1">Non-structural maintenance of chromosomes element 1 homolog</fullName>
        <ecNumber evidence="1">2.3.2.27</ecNumber>
    </recommendedName>
</protein>
<keyword evidence="1" id="KW-0479">Metal-binding</keyword>
<dbReference type="PANTHER" id="PTHR20973:SF0">
    <property type="entry name" value="NON-STRUCTURAL MAINTENANCE OF CHROMOSOMES ELEMENT 1 HOMOLOG"/>
    <property type="match status" value="1"/>
</dbReference>
<comment type="subcellular location">
    <subcellularLocation>
        <location evidence="1">Nucleus</location>
    </subcellularLocation>
</comment>